<proteinExistence type="inferred from homology"/>
<organism evidence="10 11">
    <name type="scientific">Zavarzinia compransoris</name>
    <dbReference type="NCBI Taxonomy" id="1264899"/>
    <lineage>
        <taxon>Bacteria</taxon>
        <taxon>Pseudomonadati</taxon>
        <taxon>Pseudomonadota</taxon>
        <taxon>Alphaproteobacteria</taxon>
        <taxon>Rhodospirillales</taxon>
        <taxon>Zavarziniaceae</taxon>
        <taxon>Zavarzinia</taxon>
    </lineage>
</organism>
<keyword evidence="3" id="KW-1003">Cell membrane</keyword>
<evidence type="ECO:0000256" key="8">
    <source>
        <dbReference type="ARBA" id="ARBA00037998"/>
    </source>
</evidence>
<keyword evidence="7 9" id="KW-0472">Membrane</keyword>
<feature type="transmembrane region" description="Helical" evidence="9">
    <location>
        <begin position="264"/>
        <end position="288"/>
    </location>
</feature>
<name>A0A317E4T0_9PROT</name>
<evidence type="ECO:0000256" key="2">
    <source>
        <dbReference type="ARBA" id="ARBA00022448"/>
    </source>
</evidence>
<sequence>MLLQQLFNGLIVGSVYALFAFGFTLIFGVQRILNLAYGALFMWGAFAGLYAITLLDLPLPLAFLAGGLAGGIVCVVVDLLALRPLRKRKASEFAAIVTTVGANLVLVSIAQQVSDTQVLRYPFGTFPVEIYRLFGLRISLLQITILCFSAVVVLTLMYIVFRTSFGRQVRAVALSETTASLLGVNANAVFLKASFVAGTLAGFAGVIIGIAFNSVHFHMGDPWLLKAFVVVVLGGIGSIIGAVVAGIGIGIVETMATALLSVEAAEIILFSMLFLVLLVRPAGLFGGLRNDVKVSRR</sequence>
<comment type="similarity">
    <text evidence="8">Belongs to the binding-protein-dependent transport system permease family. LivHM subfamily.</text>
</comment>
<dbReference type="AlphaFoldDB" id="A0A317E4T0"/>
<comment type="subcellular location">
    <subcellularLocation>
        <location evidence="1">Cell membrane</location>
        <topology evidence="1">Multi-pass membrane protein</topology>
    </subcellularLocation>
</comment>
<feature type="transmembrane region" description="Helical" evidence="9">
    <location>
        <begin position="35"/>
        <end position="55"/>
    </location>
</feature>
<dbReference type="GO" id="GO:0022857">
    <property type="term" value="F:transmembrane transporter activity"/>
    <property type="evidence" value="ECO:0007669"/>
    <property type="project" value="InterPro"/>
</dbReference>
<comment type="caution">
    <text evidence="10">The sequence shown here is derived from an EMBL/GenBank/DDBJ whole genome shotgun (WGS) entry which is preliminary data.</text>
</comment>
<keyword evidence="4 9" id="KW-0812">Transmembrane</keyword>
<dbReference type="PANTHER" id="PTHR11795">
    <property type="entry name" value="BRANCHED-CHAIN AMINO ACID TRANSPORT SYSTEM PERMEASE PROTEIN LIVH"/>
    <property type="match status" value="1"/>
</dbReference>
<feature type="transmembrane region" description="Helical" evidence="9">
    <location>
        <begin position="171"/>
        <end position="190"/>
    </location>
</feature>
<dbReference type="RefSeq" id="WP_109920296.1">
    <property type="nucleotide sequence ID" value="NZ_QGLF01000002.1"/>
</dbReference>
<evidence type="ECO:0000256" key="4">
    <source>
        <dbReference type="ARBA" id="ARBA00022692"/>
    </source>
</evidence>
<evidence type="ECO:0000256" key="9">
    <source>
        <dbReference type="SAM" id="Phobius"/>
    </source>
</evidence>
<dbReference type="CDD" id="cd06582">
    <property type="entry name" value="TM_PBP1_LivH_like"/>
    <property type="match status" value="1"/>
</dbReference>
<gene>
    <name evidence="10" type="ORF">DKG75_06525</name>
</gene>
<dbReference type="GO" id="GO:0006865">
    <property type="term" value="P:amino acid transport"/>
    <property type="evidence" value="ECO:0007669"/>
    <property type="project" value="UniProtKB-KW"/>
</dbReference>
<keyword evidence="2" id="KW-0813">Transport</keyword>
<evidence type="ECO:0000256" key="7">
    <source>
        <dbReference type="ARBA" id="ARBA00023136"/>
    </source>
</evidence>
<keyword evidence="6 9" id="KW-1133">Transmembrane helix</keyword>
<feature type="transmembrane region" description="Helical" evidence="9">
    <location>
        <begin position="61"/>
        <end position="81"/>
    </location>
</feature>
<dbReference type="PANTHER" id="PTHR11795:SF445">
    <property type="entry name" value="AMINO ACID ABC TRANSPORTER PERMEASE PROTEIN"/>
    <property type="match status" value="1"/>
</dbReference>
<accession>A0A317E4T0</accession>
<dbReference type="Pfam" id="PF02653">
    <property type="entry name" value="BPD_transp_2"/>
    <property type="match status" value="1"/>
</dbReference>
<dbReference type="Proteomes" id="UP000246077">
    <property type="component" value="Unassembled WGS sequence"/>
</dbReference>
<protein>
    <submittedName>
        <fullName evidence="10">Branched-chain amino acid ABC transporter permease</fullName>
    </submittedName>
</protein>
<evidence type="ECO:0000256" key="6">
    <source>
        <dbReference type="ARBA" id="ARBA00022989"/>
    </source>
</evidence>
<feature type="transmembrane region" description="Helical" evidence="9">
    <location>
        <begin position="93"/>
        <end position="114"/>
    </location>
</feature>
<keyword evidence="5" id="KW-0029">Amino-acid transport</keyword>
<feature type="transmembrane region" description="Helical" evidence="9">
    <location>
        <begin position="134"/>
        <end position="159"/>
    </location>
</feature>
<dbReference type="InterPro" id="IPR052157">
    <property type="entry name" value="BCAA_transport_permease"/>
</dbReference>
<evidence type="ECO:0000256" key="3">
    <source>
        <dbReference type="ARBA" id="ARBA00022475"/>
    </source>
</evidence>
<feature type="transmembrane region" description="Helical" evidence="9">
    <location>
        <begin position="227"/>
        <end position="252"/>
    </location>
</feature>
<dbReference type="InterPro" id="IPR001851">
    <property type="entry name" value="ABC_transp_permease"/>
</dbReference>
<feature type="transmembrane region" description="Helical" evidence="9">
    <location>
        <begin position="196"/>
        <end position="215"/>
    </location>
</feature>
<keyword evidence="11" id="KW-1185">Reference proteome</keyword>
<evidence type="ECO:0000256" key="1">
    <source>
        <dbReference type="ARBA" id="ARBA00004651"/>
    </source>
</evidence>
<reference evidence="11" key="1">
    <citation type="submission" date="2018-05" db="EMBL/GenBank/DDBJ databases">
        <title>Zavarzinia sp. HR-AS.</title>
        <authorList>
            <person name="Lee Y."/>
            <person name="Jeon C.O."/>
        </authorList>
    </citation>
    <scope>NUCLEOTIDE SEQUENCE [LARGE SCALE GENOMIC DNA]</scope>
    <source>
        <strain evidence="11">DSM 1231</strain>
    </source>
</reference>
<evidence type="ECO:0000313" key="11">
    <source>
        <dbReference type="Proteomes" id="UP000246077"/>
    </source>
</evidence>
<feature type="transmembrane region" description="Helical" evidence="9">
    <location>
        <begin position="6"/>
        <end position="28"/>
    </location>
</feature>
<dbReference type="GO" id="GO:0005886">
    <property type="term" value="C:plasma membrane"/>
    <property type="evidence" value="ECO:0007669"/>
    <property type="project" value="UniProtKB-SubCell"/>
</dbReference>
<dbReference type="OrthoDB" id="9778908at2"/>
<evidence type="ECO:0000256" key="5">
    <source>
        <dbReference type="ARBA" id="ARBA00022970"/>
    </source>
</evidence>
<dbReference type="EMBL" id="QGLF01000002">
    <property type="protein sequence ID" value="PWR21651.1"/>
    <property type="molecule type" value="Genomic_DNA"/>
</dbReference>
<evidence type="ECO:0000313" key="10">
    <source>
        <dbReference type="EMBL" id="PWR21651.1"/>
    </source>
</evidence>